<gene>
    <name evidence="3" type="ORF">EYE40_09775</name>
</gene>
<keyword evidence="4" id="KW-1185">Reference proteome</keyword>
<evidence type="ECO:0000256" key="1">
    <source>
        <dbReference type="SAM" id="MobiDB-lite"/>
    </source>
</evidence>
<feature type="region of interest" description="Disordered" evidence="1">
    <location>
        <begin position="153"/>
        <end position="175"/>
    </location>
</feature>
<dbReference type="PROSITE" id="PS51257">
    <property type="entry name" value="PROKAR_LIPOPROTEIN"/>
    <property type="match status" value="1"/>
</dbReference>
<sequence>MIARRAAALSIAAALMLGTSGCTFFATQATLIEYAPSDGVQGTVGDVKVLNLLGISEDGTSVSLLGNFVNNSDENINVKLQYATADGKKTTVTIGIAAGTTVHLGGDGDEQLVLRDVDTTLGGLYDVYLQYGSEEGLSLKVPILEPTFEYSDLAPGEMPTPEPTGTPIPTETPAP</sequence>
<reference evidence="4" key="1">
    <citation type="submission" date="2019-02" db="EMBL/GenBank/DDBJ databases">
        <title>Glaciihabitans arcticus sp. nov., a psychrotolerant bacterium isolated from polar soil.</title>
        <authorList>
            <person name="Dahal R.H."/>
        </authorList>
    </citation>
    <scope>NUCLEOTIDE SEQUENCE [LARGE SCALE GENOMIC DNA]</scope>
    <source>
        <strain evidence="4">RP-3-7</strain>
    </source>
</reference>
<dbReference type="RefSeq" id="WP_130981763.1">
    <property type="nucleotide sequence ID" value="NZ_SISG01000001.1"/>
</dbReference>
<evidence type="ECO:0000256" key="2">
    <source>
        <dbReference type="SAM" id="SignalP"/>
    </source>
</evidence>
<dbReference type="EMBL" id="SISG01000001">
    <property type="protein sequence ID" value="TBN57652.1"/>
    <property type="molecule type" value="Genomic_DNA"/>
</dbReference>
<feature type="compositionally biased region" description="Pro residues" evidence="1">
    <location>
        <begin position="158"/>
        <end position="175"/>
    </location>
</feature>
<evidence type="ECO:0008006" key="5">
    <source>
        <dbReference type="Google" id="ProtNLM"/>
    </source>
</evidence>
<evidence type="ECO:0000313" key="3">
    <source>
        <dbReference type="EMBL" id="TBN57652.1"/>
    </source>
</evidence>
<proteinExistence type="predicted"/>
<keyword evidence="2" id="KW-0732">Signal</keyword>
<protein>
    <recommendedName>
        <fullName evidence="5">DNA modification methylase</fullName>
    </recommendedName>
</protein>
<feature type="chain" id="PRO_5038656405" description="DNA modification methylase" evidence="2">
    <location>
        <begin position="26"/>
        <end position="175"/>
    </location>
</feature>
<organism evidence="3 4">
    <name type="scientific">Glaciihabitans arcticus</name>
    <dbReference type="NCBI Taxonomy" id="2668039"/>
    <lineage>
        <taxon>Bacteria</taxon>
        <taxon>Bacillati</taxon>
        <taxon>Actinomycetota</taxon>
        <taxon>Actinomycetes</taxon>
        <taxon>Micrococcales</taxon>
        <taxon>Microbacteriaceae</taxon>
        <taxon>Glaciihabitans</taxon>
    </lineage>
</organism>
<accession>A0A4Q9GRQ3</accession>
<dbReference type="AlphaFoldDB" id="A0A4Q9GRQ3"/>
<feature type="signal peptide" evidence="2">
    <location>
        <begin position="1"/>
        <end position="25"/>
    </location>
</feature>
<evidence type="ECO:0000313" key="4">
    <source>
        <dbReference type="Proteomes" id="UP000294194"/>
    </source>
</evidence>
<comment type="caution">
    <text evidence="3">The sequence shown here is derived from an EMBL/GenBank/DDBJ whole genome shotgun (WGS) entry which is preliminary data.</text>
</comment>
<dbReference type="Proteomes" id="UP000294194">
    <property type="component" value="Unassembled WGS sequence"/>
</dbReference>
<name>A0A4Q9GRQ3_9MICO</name>